<proteinExistence type="predicted"/>
<feature type="compositionally biased region" description="Acidic residues" evidence="1">
    <location>
        <begin position="315"/>
        <end position="329"/>
    </location>
</feature>
<organism evidence="2 3">
    <name type="scientific">Tanacetum coccineum</name>
    <dbReference type="NCBI Taxonomy" id="301880"/>
    <lineage>
        <taxon>Eukaryota</taxon>
        <taxon>Viridiplantae</taxon>
        <taxon>Streptophyta</taxon>
        <taxon>Embryophyta</taxon>
        <taxon>Tracheophyta</taxon>
        <taxon>Spermatophyta</taxon>
        <taxon>Magnoliopsida</taxon>
        <taxon>eudicotyledons</taxon>
        <taxon>Gunneridae</taxon>
        <taxon>Pentapetalae</taxon>
        <taxon>asterids</taxon>
        <taxon>campanulids</taxon>
        <taxon>Asterales</taxon>
        <taxon>Asteraceae</taxon>
        <taxon>Asteroideae</taxon>
        <taxon>Anthemideae</taxon>
        <taxon>Anthemidinae</taxon>
        <taxon>Tanacetum</taxon>
    </lineage>
</organism>
<name>A0ABQ5IE19_9ASTR</name>
<dbReference type="EMBL" id="BQNB010020670">
    <property type="protein sequence ID" value="GJT98388.1"/>
    <property type="molecule type" value="Genomic_DNA"/>
</dbReference>
<dbReference type="Proteomes" id="UP001151760">
    <property type="component" value="Unassembled WGS sequence"/>
</dbReference>
<feature type="non-terminal residue" evidence="2">
    <location>
        <position position="382"/>
    </location>
</feature>
<protein>
    <submittedName>
        <fullName evidence="2">Uncharacterized protein</fullName>
    </submittedName>
</protein>
<evidence type="ECO:0000256" key="1">
    <source>
        <dbReference type="SAM" id="MobiDB-lite"/>
    </source>
</evidence>
<reference evidence="2" key="1">
    <citation type="journal article" date="2022" name="Int. J. Mol. Sci.">
        <title>Draft Genome of Tanacetum Coccineum: Genomic Comparison of Closely Related Tanacetum-Family Plants.</title>
        <authorList>
            <person name="Yamashiro T."/>
            <person name="Shiraishi A."/>
            <person name="Nakayama K."/>
            <person name="Satake H."/>
        </authorList>
    </citation>
    <scope>NUCLEOTIDE SEQUENCE</scope>
</reference>
<evidence type="ECO:0000313" key="3">
    <source>
        <dbReference type="Proteomes" id="UP001151760"/>
    </source>
</evidence>
<feature type="compositionally biased region" description="Acidic residues" evidence="1">
    <location>
        <begin position="258"/>
        <end position="282"/>
    </location>
</feature>
<comment type="caution">
    <text evidence="2">The sequence shown here is derived from an EMBL/GenBank/DDBJ whole genome shotgun (WGS) entry which is preliminary data.</text>
</comment>
<sequence>MLATPSPRSMNNTSSWIWCRPSNPLPLQSHPSLDITLSLSPITPLDHMFETPSPPPPPPPQPPLMGHPIYFNVLDYHGAHCLFFRALHLKWRAKVTTIKESKDLTSISLDEHIKNLKVHEMIINKDSKIVKAKGERKSLALKAKKKSNDEESLTSGSEDKEYVMTGIPLVNADELPEMDPYEEVAQQRQAPPMSPVYVPDPMKLDEHVPVYVLELEHLEYHVPSNDDIQVEDQPYADDASLTAESPRYNADSNSMKEDTDDDSIDCPDEPEDPEEDDDEDPKEDPSEEHKPEDDDEDLNEEHKPQDEDTKKEEPSEGFDETEPFEEDETTVIPPPRHRRARISIRPQTPMAASTQTLIDAFAAGLPLFPLPPTSPAYDQAPL</sequence>
<evidence type="ECO:0000313" key="2">
    <source>
        <dbReference type="EMBL" id="GJT98388.1"/>
    </source>
</evidence>
<feature type="compositionally biased region" description="Basic and acidic residues" evidence="1">
    <location>
        <begin position="283"/>
        <end position="292"/>
    </location>
</feature>
<feature type="region of interest" description="Disordered" evidence="1">
    <location>
        <begin position="237"/>
        <end position="349"/>
    </location>
</feature>
<gene>
    <name evidence="2" type="ORF">Tco_1093906</name>
</gene>
<feature type="compositionally biased region" description="Basic and acidic residues" evidence="1">
    <location>
        <begin position="300"/>
        <end position="314"/>
    </location>
</feature>
<keyword evidence="3" id="KW-1185">Reference proteome</keyword>
<reference evidence="2" key="2">
    <citation type="submission" date="2022-01" db="EMBL/GenBank/DDBJ databases">
        <authorList>
            <person name="Yamashiro T."/>
            <person name="Shiraishi A."/>
            <person name="Satake H."/>
            <person name="Nakayama K."/>
        </authorList>
    </citation>
    <scope>NUCLEOTIDE SEQUENCE</scope>
</reference>
<accession>A0ABQ5IE19</accession>